<keyword evidence="3" id="KW-1185">Reference proteome</keyword>
<comment type="caution">
    <text evidence="2">The sequence shown here is derived from an EMBL/GenBank/DDBJ whole genome shotgun (WGS) entry which is preliminary data.</text>
</comment>
<evidence type="ECO:0000313" key="3">
    <source>
        <dbReference type="Proteomes" id="UP000092993"/>
    </source>
</evidence>
<gene>
    <name evidence="2" type="ORF">A0H81_01291</name>
</gene>
<dbReference type="AlphaFoldDB" id="A0A1C7MR73"/>
<feature type="region of interest" description="Disordered" evidence="1">
    <location>
        <begin position="1"/>
        <end position="24"/>
    </location>
</feature>
<accession>A0A1C7MR73</accession>
<name>A0A1C7MR73_GRIFR</name>
<sequence>MACQDGENGNSSHDPQPATLPPSQFHPSHSPLFFVLLLLYSVHQILNTSFSPSSTLIPSSLSVCFLSIP</sequence>
<evidence type="ECO:0000256" key="1">
    <source>
        <dbReference type="SAM" id="MobiDB-lite"/>
    </source>
</evidence>
<organism evidence="2 3">
    <name type="scientific">Grifola frondosa</name>
    <name type="common">Maitake</name>
    <name type="synonym">Polyporus frondosus</name>
    <dbReference type="NCBI Taxonomy" id="5627"/>
    <lineage>
        <taxon>Eukaryota</taxon>
        <taxon>Fungi</taxon>
        <taxon>Dikarya</taxon>
        <taxon>Basidiomycota</taxon>
        <taxon>Agaricomycotina</taxon>
        <taxon>Agaricomycetes</taxon>
        <taxon>Polyporales</taxon>
        <taxon>Grifolaceae</taxon>
        <taxon>Grifola</taxon>
    </lineage>
</organism>
<reference evidence="2 3" key="1">
    <citation type="submission" date="2016-03" db="EMBL/GenBank/DDBJ databases">
        <title>Whole genome sequencing of Grifola frondosa 9006-11.</title>
        <authorList>
            <person name="Min B."/>
            <person name="Park H."/>
            <person name="Kim J.-G."/>
            <person name="Cho H."/>
            <person name="Oh Y.-L."/>
            <person name="Kong W.-S."/>
            <person name="Choi I.-G."/>
        </authorList>
    </citation>
    <scope>NUCLEOTIDE SEQUENCE [LARGE SCALE GENOMIC DNA]</scope>
    <source>
        <strain evidence="2 3">9006-11</strain>
    </source>
</reference>
<evidence type="ECO:0000313" key="2">
    <source>
        <dbReference type="EMBL" id="OBZ78916.1"/>
    </source>
</evidence>
<protein>
    <submittedName>
        <fullName evidence="2">Uncharacterized protein</fullName>
    </submittedName>
</protein>
<dbReference type="Proteomes" id="UP000092993">
    <property type="component" value="Unassembled WGS sequence"/>
</dbReference>
<proteinExistence type="predicted"/>
<dbReference type="EMBL" id="LUGG01000001">
    <property type="protein sequence ID" value="OBZ78916.1"/>
    <property type="molecule type" value="Genomic_DNA"/>
</dbReference>